<feature type="transmembrane region" description="Helical" evidence="1">
    <location>
        <begin position="116"/>
        <end position="135"/>
    </location>
</feature>
<reference evidence="2 3" key="1">
    <citation type="submission" date="2020-08" db="EMBL/GenBank/DDBJ databases">
        <title>Lysobacter sp. II4 sp. nov., isolated from soil.</title>
        <authorList>
            <person name="Woo C.Y."/>
            <person name="Kim J."/>
        </authorList>
    </citation>
    <scope>NUCLEOTIDE SEQUENCE [LARGE SCALE GENOMIC DNA]</scope>
    <source>
        <strain evidence="2 3">II4</strain>
    </source>
</reference>
<dbReference type="RefSeq" id="WP_187712122.1">
    <property type="nucleotide sequence ID" value="NZ_CP060820.1"/>
</dbReference>
<dbReference type="Proteomes" id="UP000516018">
    <property type="component" value="Chromosome"/>
</dbReference>
<gene>
    <name evidence="2" type="ORF">H8B22_14685</name>
</gene>
<name>A0A7H0FXB6_9GAMM</name>
<keyword evidence="1" id="KW-0472">Membrane</keyword>
<keyword evidence="1" id="KW-0812">Transmembrane</keyword>
<dbReference type="AlphaFoldDB" id="A0A7H0FXB6"/>
<evidence type="ECO:0000313" key="3">
    <source>
        <dbReference type="Proteomes" id="UP000516018"/>
    </source>
</evidence>
<accession>A0A7H0FXB6</accession>
<evidence type="ECO:0000256" key="1">
    <source>
        <dbReference type="SAM" id="Phobius"/>
    </source>
</evidence>
<dbReference type="EMBL" id="CP060820">
    <property type="protein sequence ID" value="QNP40682.1"/>
    <property type="molecule type" value="Genomic_DNA"/>
</dbReference>
<evidence type="ECO:0008006" key="4">
    <source>
        <dbReference type="Google" id="ProtNLM"/>
    </source>
</evidence>
<keyword evidence="1" id="KW-1133">Transmembrane helix</keyword>
<protein>
    <recommendedName>
        <fullName evidence="4">J domain-containing protein</fullName>
    </recommendedName>
</protein>
<keyword evidence="3" id="KW-1185">Reference proteome</keyword>
<evidence type="ECO:0000313" key="2">
    <source>
        <dbReference type="EMBL" id="QNP40682.1"/>
    </source>
</evidence>
<sequence length="141" mass="15691">MKPDLTPDLTLLYSELGLRPNCSLAELQLAYRRRISELQPNRSGGVQSPESVAMLRNLIWLYTSATRFHRRYGRLPGAAPGSFMATPVRSHYPVVSRTPAERAAPAAPDSRPPPRIAFWVAVLLLVLLFVLLAVASGEWLR</sequence>
<organism evidence="2 3">
    <name type="scientific">Agrilutibacter terrestris</name>
    <dbReference type="NCBI Taxonomy" id="2865112"/>
    <lineage>
        <taxon>Bacteria</taxon>
        <taxon>Pseudomonadati</taxon>
        <taxon>Pseudomonadota</taxon>
        <taxon>Gammaproteobacteria</taxon>
        <taxon>Lysobacterales</taxon>
        <taxon>Lysobacteraceae</taxon>
        <taxon>Agrilutibacter</taxon>
    </lineage>
</organism>
<proteinExistence type="predicted"/>
<dbReference type="KEGG" id="lsx:H8B22_14685"/>